<keyword evidence="12" id="KW-1185">Reference proteome</keyword>
<evidence type="ECO:0000256" key="3">
    <source>
        <dbReference type="ARBA" id="ARBA00022448"/>
    </source>
</evidence>
<keyword evidence="4" id="KW-0349">Heme</keyword>
<dbReference type="PROSITE" id="PS50006">
    <property type="entry name" value="FHA_DOMAIN"/>
    <property type="match status" value="1"/>
</dbReference>
<evidence type="ECO:0000313" key="12">
    <source>
        <dbReference type="Proteomes" id="UP001216253"/>
    </source>
</evidence>
<keyword evidence="6" id="KW-0732">Signal</keyword>
<evidence type="ECO:0000256" key="1">
    <source>
        <dbReference type="ARBA" id="ARBA00001926"/>
    </source>
</evidence>
<dbReference type="Pfam" id="PF14537">
    <property type="entry name" value="Cytochrom_c3_2"/>
    <property type="match status" value="1"/>
</dbReference>
<organism evidence="11 12">
    <name type="scientific">Novosphingobium album</name>
    <name type="common">ex Liu et al. 2023</name>
    <dbReference type="NCBI Taxonomy" id="3031130"/>
    <lineage>
        <taxon>Bacteria</taxon>
        <taxon>Pseudomonadati</taxon>
        <taxon>Pseudomonadota</taxon>
        <taxon>Alphaproteobacteria</taxon>
        <taxon>Sphingomonadales</taxon>
        <taxon>Sphingomonadaceae</taxon>
        <taxon>Novosphingobium</taxon>
    </lineage>
</organism>
<feature type="transmembrane region" description="Helical" evidence="9">
    <location>
        <begin position="140"/>
        <end position="159"/>
    </location>
</feature>
<evidence type="ECO:0000256" key="5">
    <source>
        <dbReference type="ARBA" id="ARBA00022723"/>
    </source>
</evidence>
<dbReference type="Gene3D" id="3.90.10.10">
    <property type="entry name" value="Cytochrome C3"/>
    <property type="match status" value="3"/>
</dbReference>
<dbReference type="PANTHER" id="PTHR35038">
    <property type="entry name" value="DISSIMILATORY SULFITE REDUCTASE SIRA"/>
    <property type="match status" value="1"/>
</dbReference>
<dbReference type="InterPro" id="IPR036280">
    <property type="entry name" value="Multihaem_cyt_sf"/>
</dbReference>
<evidence type="ECO:0000256" key="8">
    <source>
        <dbReference type="ARBA" id="ARBA00023004"/>
    </source>
</evidence>
<evidence type="ECO:0000256" key="9">
    <source>
        <dbReference type="SAM" id="Phobius"/>
    </source>
</evidence>
<keyword evidence="3" id="KW-0813">Transport</keyword>
<evidence type="ECO:0000256" key="7">
    <source>
        <dbReference type="ARBA" id="ARBA00022982"/>
    </source>
</evidence>
<dbReference type="CDD" id="cd08168">
    <property type="entry name" value="Cytochrom_C3"/>
    <property type="match status" value="1"/>
</dbReference>
<comment type="caution">
    <text evidence="11">The sequence shown here is derived from an EMBL/GenBank/DDBJ whole genome shotgun (WGS) entry which is preliminary data.</text>
</comment>
<keyword evidence="9" id="KW-0812">Transmembrane</keyword>
<evidence type="ECO:0000259" key="10">
    <source>
        <dbReference type="PROSITE" id="PS50006"/>
    </source>
</evidence>
<evidence type="ECO:0000256" key="6">
    <source>
        <dbReference type="ARBA" id="ARBA00022729"/>
    </source>
</evidence>
<keyword evidence="8" id="KW-0408">Iron</keyword>
<reference evidence="11 12" key="1">
    <citation type="submission" date="2023-03" db="EMBL/GenBank/DDBJ databases">
        <title>NovoSphingobium album sp. nov. isolated from polycyclic aromatic hydrocarbons- and heavy-metal polluted soil.</title>
        <authorList>
            <person name="Liu Z."/>
            <person name="Wang K."/>
        </authorList>
    </citation>
    <scope>NUCLEOTIDE SEQUENCE [LARGE SCALE GENOMIC DNA]</scope>
    <source>
        <strain evidence="11 12">H3SJ31-1</strain>
    </source>
</reference>
<keyword evidence="5" id="KW-0479">Metal-binding</keyword>
<name>A0ABT5WNN2_9SPHN</name>
<feature type="domain" description="FHA" evidence="10">
    <location>
        <begin position="28"/>
        <end position="77"/>
    </location>
</feature>
<evidence type="ECO:0000256" key="2">
    <source>
        <dbReference type="ARBA" id="ARBA00004196"/>
    </source>
</evidence>
<dbReference type="CDD" id="cd00060">
    <property type="entry name" value="FHA"/>
    <property type="match status" value="1"/>
</dbReference>
<dbReference type="Gene3D" id="2.60.200.20">
    <property type="match status" value="1"/>
</dbReference>
<proteinExistence type="predicted"/>
<dbReference type="InterPro" id="IPR012286">
    <property type="entry name" value="Tetrahaem_cytochrome"/>
</dbReference>
<dbReference type="InterPro" id="IPR051829">
    <property type="entry name" value="Multiheme_Cytochr_ET"/>
</dbReference>
<protein>
    <submittedName>
        <fullName evidence="11">Cytochrome c3 family protein</fullName>
    </submittedName>
</protein>
<dbReference type="RefSeq" id="WP_275227758.1">
    <property type="nucleotide sequence ID" value="NZ_JARESE010000020.1"/>
</dbReference>
<comment type="subcellular location">
    <subcellularLocation>
        <location evidence="2">Cell envelope</location>
    </subcellularLocation>
</comment>
<comment type="cofactor">
    <cofactor evidence="1">
        <name>heme c</name>
        <dbReference type="ChEBI" id="CHEBI:61717"/>
    </cofactor>
</comment>
<dbReference type="Proteomes" id="UP001216253">
    <property type="component" value="Unassembled WGS sequence"/>
</dbReference>
<keyword evidence="7" id="KW-0249">Electron transport</keyword>
<sequence>MSFTLRTIELTATGREIVRDRALPGPSLTIGRAAENDVHLPDLAVEPRHATMTEREDGRVDVDTVGSLGFTLDGVDTRQASIDSRGSAELGFGTYRITVAREGADVLLTVRQTDTAATRSGDLEEKRGFSLAGVLPGKRGVSWALAIVILLAFLAVPIVSHLTRDVTARQTVIGDAGWNPGELSLAHHQLADRCEACHVRAFESVRDETCRSCHRDVHDHADPARLAAARGNQPLGPRFLQAVAHAFGKEGPGACQDCHAEHQGPVKLTAPSQQFCADCHGQLKTSLADTRLGDAGDFGKLHPQFTPAIVVDPATRRTAAVSLDRHPREDNGLFFPHKLHLDPLGGAARMAGNIGAERGYGRNGLQCQDCHHKTEDGIRFKPIDMERDCEGCHSLAYDKVGGVFRRLKHGDVDQVIADLTAADITRPLPNPRRRPGEYADGGTYSFNFSAPVWQGLQVRTALSRDGICGECHRPTFAGGKPGVLPVTLPSRYMAHGWFDHAAHKQEPCASCHAARASTSASDLLLPGIKDCRTCHLGEDARSAKVPSGCAMCHGYHTTAQGAVEEGRRTRS</sequence>
<evidence type="ECO:0000256" key="4">
    <source>
        <dbReference type="ARBA" id="ARBA00022617"/>
    </source>
</evidence>
<gene>
    <name evidence="11" type="ORF">PYV00_07970</name>
</gene>
<keyword evidence="9" id="KW-0472">Membrane</keyword>
<accession>A0ABT5WNN2</accession>
<dbReference type="InterPro" id="IPR008984">
    <property type="entry name" value="SMAD_FHA_dom_sf"/>
</dbReference>
<keyword evidence="9" id="KW-1133">Transmembrane helix</keyword>
<dbReference type="InterPro" id="IPR000253">
    <property type="entry name" value="FHA_dom"/>
</dbReference>
<evidence type="ECO:0000313" key="11">
    <source>
        <dbReference type="EMBL" id="MDE8651655.1"/>
    </source>
</evidence>
<dbReference type="EMBL" id="JARESE010000020">
    <property type="protein sequence ID" value="MDE8651655.1"/>
    <property type="molecule type" value="Genomic_DNA"/>
</dbReference>
<dbReference type="SUPFAM" id="SSF49879">
    <property type="entry name" value="SMAD/FHA domain"/>
    <property type="match status" value="1"/>
</dbReference>
<dbReference type="SUPFAM" id="SSF48695">
    <property type="entry name" value="Multiheme cytochromes"/>
    <property type="match status" value="1"/>
</dbReference>